<dbReference type="InterPro" id="IPR050368">
    <property type="entry name" value="ClC-type_chloride_channel"/>
</dbReference>
<dbReference type="SUPFAM" id="SSF81340">
    <property type="entry name" value="Clc chloride channel"/>
    <property type="match status" value="1"/>
</dbReference>
<evidence type="ECO:0000256" key="1">
    <source>
        <dbReference type="ARBA" id="ARBA00004141"/>
    </source>
</evidence>
<dbReference type="GO" id="GO:0005254">
    <property type="term" value="F:chloride channel activity"/>
    <property type="evidence" value="ECO:0007669"/>
    <property type="project" value="UniProtKB-KW"/>
</dbReference>
<comment type="subcellular location">
    <subcellularLocation>
        <location evidence="1">Membrane</location>
        <topology evidence="1">Multi-pass membrane protein</topology>
    </subcellularLocation>
</comment>
<evidence type="ECO:0000256" key="6">
    <source>
        <dbReference type="ARBA" id="ARBA00023136"/>
    </source>
</evidence>
<dbReference type="PROSITE" id="PS51202">
    <property type="entry name" value="RCK_C"/>
    <property type="match status" value="1"/>
</dbReference>
<protein>
    <submittedName>
        <fullName evidence="13">ClC family H(+)/Cl(-) exchange transporter</fullName>
    </submittedName>
</protein>
<dbReference type="AlphaFoldDB" id="A0A2I1M3V6"/>
<dbReference type="PANTHER" id="PTHR43427:SF6">
    <property type="entry name" value="CHLORIDE CHANNEL PROTEIN CLC-E"/>
    <property type="match status" value="1"/>
</dbReference>
<feature type="transmembrane region" description="Helical" evidence="11">
    <location>
        <begin position="214"/>
        <end position="237"/>
    </location>
</feature>
<evidence type="ECO:0000256" key="10">
    <source>
        <dbReference type="SAM" id="MobiDB-lite"/>
    </source>
</evidence>
<sequence length="568" mass="60163">MTAHDSAPSHKPNHEPDLNADVVDDIADDFDLTNSTATTATNNENTTPTTRALSRRYRTHIQELLSGSHRRQWSIALRGIMCGAGAGLLVVAYRAIIAYGNNWAVVAYQYMANHPLTILAFLFTAAAATAAIAKLVAWEPMATGSGIPQVEGVLLWGLKMRWWSILFVRFTAGIVCGFFGMSLGREGPSIQIGAATAAGIGVRMSKNNVERDNFTAAGAAAGLSAAFSAPLSGMMFALEEVYRSFNPTVLLTATTAALTADLMSKIFLGFNPVLHFVAVEQLHLNSYVWLIPLGLVSGITGAAMNALLLGLQTAYSHIALHWRLFIAIALALPVGIFLPLALGGGATLIDFAEHAASPLGMLVVLLLIKMLFTATSFGSGAPGGIFLPILTVGAVTGSIFARVAPISPQLIATFAVLAMAGTLTASVKAPITSMMLVIEMTGSLVHMLPVATVTLISLAVSDALRTQPIYHALLNRFMKSSKPTVDKASQSALISLPVELDSAAMGKAIGKINWPEHTAVISVRRGGKEFVPRATTVIQPGDGIVVMYTGEHQRQAREELNLLCSSAY</sequence>
<evidence type="ECO:0000313" key="13">
    <source>
        <dbReference type="EMBL" id="PKZ14794.1"/>
    </source>
</evidence>
<dbReference type="PANTHER" id="PTHR43427">
    <property type="entry name" value="CHLORIDE CHANNEL PROTEIN CLC-E"/>
    <property type="match status" value="1"/>
</dbReference>
<evidence type="ECO:0000256" key="8">
    <source>
        <dbReference type="ARBA" id="ARBA00023214"/>
    </source>
</evidence>
<accession>A0A2I1M3V6</accession>
<dbReference type="GO" id="GO:0034707">
    <property type="term" value="C:chloride channel complex"/>
    <property type="evidence" value="ECO:0007669"/>
    <property type="project" value="UniProtKB-KW"/>
</dbReference>
<dbReference type="PRINTS" id="PR00762">
    <property type="entry name" value="CLCHANNEL"/>
</dbReference>
<feature type="transmembrane region" description="Helical" evidence="11">
    <location>
        <begin position="384"/>
        <end position="404"/>
    </location>
</feature>
<keyword evidence="3 11" id="KW-0812">Transmembrane</keyword>
<dbReference type="Pfam" id="PF02080">
    <property type="entry name" value="TrkA_C"/>
    <property type="match status" value="1"/>
</dbReference>
<dbReference type="InterPro" id="IPR006037">
    <property type="entry name" value="RCK_C"/>
</dbReference>
<reference evidence="13 14" key="1">
    <citation type="submission" date="2017-12" db="EMBL/GenBank/DDBJ databases">
        <title>Phylogenetic diversity of female urinary microbiome.</title>
        <authorList>
            <person name="Thomas-White K."/>
            <person name="Wolfe A.J."/>
        </authorList>
    </citation>
    <scope>NUCLEOTIDE SEQUENCE [LARGE SCALE GENOMIC DNA]</scope>
    <source>
        <strain evidence="13 14">UMB0064</strain>
    </source>
</reference>
<dbReference type="Gene3D" id="3.30.70.1450">
    <property type="entry name" value="Regulator of K+ conductance, C-terminal domain"/>
    <property type="match status" value="1"/>
</dbReference>
<dbReference type="EMBL" id="PKGU01000003">
    <property type="protein sequence ID" value="PKZ14794.1"/>
    <property type="molecule type" value="Genomic_DNA"/>
</dbReference>
<feature type="region of interest" description="Disordered" evidence="10">
    <location>
        <begin position="1"/>
        <end position="20"/>
    </location>
</feature>
<keyword evidence="2" id="KW-0813">Transport</keyword>
<keyword evidence="6 11" id="KW-0472">Membrane</keyword>
<organism evidence="13 14">
    <name type="scientific">Alloscardovia omnicolens</name>
    <dbReference type="NCBI Taxonomy" id="419015"/>
    <lineage>
        <taxon>Bacteria</taxon>
        <taxon>Bacillati</taxon>
        <taxon>Actinomycetota</taxon>
        <taxon>Actinomycetes</taxon>
        <taxon>Bifidobacteriales</taxon>
        <taxon>Bifidobacteriaceae</taxon>
        <taxon>Alloscardovia</taxon>
    </lineage>
</organism>
<name>A0A2I1M3V6_9BIFI</name>
<keyword evidence="5" id="KW-0406">Ion transport</keyword>
<feature type="transmembrane region" description="Helical" evidence="11">
    <location>
        <begin position="410"/>
        <end position="431"/>
    </location>
</feature>
<feature type="transmembrane region" description="Helical" evidence="11">
    <location>
        <begin position="322"/>
        <end position="342"/>
    </location>
</feature>
<keyword evidence="7" id="KW-0869">Chloride channel</keyword>
<evidence type="ECO:0000313" key="14">
    <source>
        <dbReference type="Proteomes" id="UP000242263"/>
    </source>
</evidence>
<dbReference type="Pfam" id="PF00654">
    <property type="entry name" value="Voltage_CLC"/>
    <property type="match status" value="1"/>
</dbReference>
<evidence type="ECO:0000256" key="7">
    <source>
        <dbReference type="ARBA" id="ARBA00023173"/>
    </source>
</evidence>
<evidence type="ECO:0000256" key="3">
    <source>
        <dbReference type="ARBA" id="ARBA00022692"/>
    </source>
</evidence>
<dbReference type="SUPFAM" id="SSF116726">
    <property type="entry name" value="TrkA C-terminal domain-like"/>
    <property type="match status" value="1"/>
</dbReference>
<dbReference type="Proteomes" id="UP000242263">
    <property type="component" value="Unassembled WGS sequence"/>
</dbReference>
<feature type="transmembrane region" description="Helical" evidence="11">
    <location>
        <begin position="75"/>
        <end position="96"/>
    </location>
</feature>
<feature type="domain" description="RCK C-terminal" evidence="12">
    <location>
        <begin position="480"/>
        <end position="563"/>
    </location>
</feature>
<evidence type="ECO:0000256" key="5">
    <source>
        <dbReference type="ARBA" id="ARBA00023065"/>
    </source>
</evidence>
<evidence type="ECO:0000256" key="4">
    <source>
        <dbReference type="ARBA" id="ARBA00022989"/>
    </source>
</evidence>
<feature type="transmembrane region" description="Helical" evidence="11">
    <location>
        <begin position="162"/>
        <end position="181"/>
    </location>
</feature>
<dbReference type="GO" id="GO:0006813">
    <property type="term" value="P:potassium ion transport"/>
    <property type="evidence" value="ECO:0007669"/>
    <property type="project" value="InterPro"/>
</dbReference>
<feature type="transmembrane region" description="Helical" evidence="11">
    <location>
        <begin position="443"/>
        <end position="460"/>
    </location>
</feature>
<dbReference type="GO" id="GO:0008324">
    <property type="term" value="F:monoatomic cation transmembrane transporter activity"/>
    <property type="evidence" value="ECO:0007669"/>
    <property type="project" value="InterPro"/>
</dbReference>
<evidence type="ECO:0000256" key="9">
    <source>
        <dbReference type="ARBA" id="ARBA00023303"/>
    </source>
</evidence>
<evidence type="ECO:0000256" key="11">
    <source>
        <dbReference type="SAM" id="Phobius"/>
    </source>
</evidence>
<keyword evidence="8" id="KW-0868">Chloride</keyword>
<keyword evidence="4 11" id="KW-1133">Transmembrane helix</keyword>
<gene>
    <name evidence="13" type="ORF">CYJ32_04525</name>
</gene>
<dbReference type="InterPro" id="IPR001807">
    <property type="entry name" value="ClC"/>
</dbReference>
<dbReference type="InterPro" id="IPR014743">
    <property type="entry name" value="Cl-channel_core"/>
</dbReference>
<proteinExistence type="predicted"/>
<comment type="caution">
    <text evidence="13">The sequence shown here is derived from an EMBL/GenBank/DDBJ whole genome shotgun (WGS) entry which is preliminary data.</text>
</comment>
<dbReference type="CDD" id="cd01031">
    <property type="entry name" value="EriC"/>
    <property type="match status" value="1"/>
</dbReference>
<keyword evidence="9" id="KW-0407">Ion channel</keyword>
<feature type="transmembrane region" description="Helical" evidence="11">
    <location>
        <begin position="354"/>
        <end position="372"/>
    </location>
</feature>
<dbReference type="InterPro" id="IPR036721">
    <property type="entry name" value="RCK_C_sf"/>
</dbReference>
<feature type="transmembrane region" description="Helical" evidence="11">
    <location>
        <begin position="116"/>
        <end position="137"/>
    </location>
</feature>
<dbReference type="Gene3D" id="1.10.3080.10">
    <property type="entry name" value="Clc chloride channel"/>
    <property type="match status" value="1"/>
</dbReference>
<evidence type="ECO:0000256" key="2">
    <source>
        <dbReference type="ARBA" id="ARBA00022448"/>
    </source>
</evidence>
<feature type="transmembrane region" description="Helical" evidence="11">
    <location>
        <begin position="287"/>
        <end position="310"/>
    </location>
</feature>
<evidence type="ECO:0000259" key="12">
    <source>
        <dbReference type="PROSITE" id="PS51202"/>
    </source>
</evidence>